<dbReference type="EMBL" id="HE576758">
    <property type="protein sequence ID" value="CCC71159.1"/>
    <property type="molecule type" value="Genomic_DNA"/>
</dbReference>
<feature type="region of interest" description="Disordered" evidence="8">
    <location>
        <begin position="577"/>
        <end position="620"/>
    </location>
</feature>
<evidence type="ECO:0000313" key="10">
    <source>
        <dbReference type="Proteomes" id="UP000001640"/>
    </source>
</evidence>
<dbReference type="OrthoDB" id="21629at2759"/>
<feature type="compositionally biased region" description="Basic and acidic residues" evidence="8">
    <location>
        <begin position="462"/>
        <end position="482"/>
    </location>
</feature>
<dbReference type="GO" id="GO:0000932">
    <property type="term" value="C:P-body"/>
    <property type="evidence" value="ECO:0007669"/>
    <property type="project" value="EnsemblFungi"/>
</dbReference>
<evidence type="ECO:0000256" key="7">
    <source>
        <dbReference type="RuleBase" id="RU049441"/>
    </source>
</evidence>
<dbReference type="OMA" id="TLDSHWE"/>
<gene>
    <name evidence="9" type="primary">NCAS0G02720</name>
    <name evidence="9" type="ordered locus">NCAS_0G02720</name>
</gene>
<evidence type="ECO:0000313" key="9">
    <source>
        <dbReference type="EMBL" id="CCC71159.1"/>
    </source>
</evidence>
<dbReference type="FunCoup" id="G0VIC4">
    <property type="interactions" value="33"/>
</dbReference>
<evidence type="ECO:0000256" key="1">
    <source>
        <dbReference type="ARBA" id="ARBA00004496"/>
    </source>
</evidence>
<feature type="region of interest" description="Disordered" evidence="8">
    <location>
        <begin position="456"/>
        <end position="501"/>
    </location>
</feature>
<feature type="region of interest" description="Disordered" evidence="8">
    <location>
        <begin position="1"/>
        <end position="40"/>
    </location>
</feature>
<evidence type="ECO:0000256" key="4">
    <source>
        <dbReference type="ARBA" id="ARBA00022490"/>
    </source>
</evidence>
<name>G0VIC4_NAUCA</name>
<keyword evidence="4 7" id="KW-0963">Cytoplasm</keyword>
<dbReference type="GO" id="GO:0005829">
    <property type="term" value="C:cytosol"/>
    <property type="evidence" value="ECO:0007669"/>
    <property type="project" value="TreeGrafter"/>
</dbReference>
<dbReference type="GO" id="GO:0017148">
    <property type="term" value="P:negative regulation of translation"/>
    <property type="evidence" value="ECO:0007669"/>
    <property type="project" value="EnsemblFungi"/>
</dbReference>
<dbReference type="InterPro" id="IPR051640">
    <property type="entry name" value="GRB10-interact_GYF"/>
</dbReference>
<evidence type="ECO:0000256" key="3">
    <source>
        <dbReference type="ARBA" id="ARBA00020733"/>
    </source>
</evidence>
<dbReference type="InParanoid" id="G0VIC4"/>
<evidence type="ECO:0000256" key="5">
    <source>
        <dbReference type="ARBA" id="ARBA00023016"/>
    </source>
</evidence>
<dbReference type="Pfam" id="PF13945">
    <property type="entry name" value="NST1"/>
    <property type="match status" value="1"/>
</dbReference>
<feature type="region of interest" description="Disordered" evidence="8">
    <location>
        <begin position="662"/>
        <end position="848"/>
    </location>
</feature>
<dbReference type="GeneID" id="96904824"/>
<comment type="subcellular location">
    <subcellularLocation>
        <location evidence="1 7">Cytoplasm</location>
    </subcellularLocation>
</comment>
<dbReference type="HOGENOM" id="CLU_267374_0_0_1"/>
<feature type="compositionally biased region" description="Basic and acidic residues" evidence="8">
    <location>
        <begin position="662"/>
        <end position="800"/>
    </location>
</feature>
<comment type="function">
    <text evidence="7">May act as a negative regulator of salt tolerance.</text>
</comment>
<dbReference type="PANTHER" id="PTHR14445">
    <property type="entry name" value="GRB10 INTERACTING GYF PROTEIN"/>
    <property type="match status" value="1"/>
</dbReference>
<keyword evidence="10" id="KW-1185">Reference proteome</keyword>
<dbReference type="RefSeq" id="XP_003677511.1">
    <property type="nucleotide sequence ID" value="XM_003677463.1"/>
</dbReference>
<feature type="compositionally biased region" description="Acidic residues" evidence="8">
    <location>
        <begin position="577"/>
        <end position="613"/>
    </location>
</feature>
<feature type="region of interest" description="Disordered" evidence="8">
    <location>
        <begin position="194"/>
        <end position="218"/>
    </location>
</feature>
<organism evidence="9 10">
    <name type="scientific">Naumovozyma castellii</name>
    <name type="common">Yeast</name>
    <name type="synonym">Saccharomyces castellii</name>
    <dbReference type="NCBI Taxonomy" id="27288"/>
    <lineage>
        <taxon>Eukaryota</taxon>
        <taxon>Fungi</taxon>
        <taxon>Dikarya</taxon>
        <taxon>Ascomycota</taxon>
        <taxon>Saccharomycotina</taxon>
        <taxon>Saccharomycetes</taxon>
        <taxon>Saccharomycetales</taxon>
        <taxon>Saccharomycetaceae</taxon>
        <taxon>Naumovozyma</taxon>
    </lineage>
</organism>
<dbReference type="eggNOG" id="ENOG502QSSK">
    <property type="taxonomic scope" value="Eukaryota"/>
</dbReference>
<feature type="compositionally biased region" description="Acidic residues" evidence="8">
    <location>
        <begin position="483"/>
        <end position="501"/>
    </location>
</feature>
<evidence type="ECO:0000256" key="6">
    <source>
        <dbReference type="ARBA" id="ARBA00023054"/>
    </source>
</evidence>
<evidence type="ECO:0000256" key="2">
    <source>
        <dbReference type="ARBA" id="ARBA00007112"/>
    </source>
</evidence>
<feature type="region of interest" description="Disordered" evidence="8">
    <location>
        <begin position="987"/>
        <end position="1009"/>
    </location>
</feature>
<comment type="similarity">
    <text evidence="2 7">Belongs to the NST1 family.</text>
</comment>
<protein>
    <recommendedName>
        <fullName evidence="3 7">Stress response protein NST1</fullName>
    </recommendedName>
</protein>
<proteinExistence type="inferred from homology"/>
<reference key="2">
    <citation type="submission" date="2011-08" db="EMBL/GenBank/DDBJ databases">
        <title>Genome sequence of Naumovozyma castellii.</title>
        <authorList>
            <person name="Gordon J.L."/>
            <person name="Armisen D."/>
            <person name="Proux-Wera E."/>
            <person name="OhEigeartaigh S.S."/>
            <person name="Byrne K.P."/>
            <person name="Wolfe K.H."/>
        </authorList>
    </citation>
    <scope>NUCLEOTIDE SEQUENCE</scope>
    <source>
        <strain>Type strain:CBS 4309</strain>
    </source>
</reference>
<dbReference type="KEGG" id="ncs:NCAS_0G02720"/>
<dbReference type="Proteomes" id="UP000001640">
    <property type="component" value="Chromosome 7"/>
</dbReference>
<keyword evidence="6 7" id="KW-0175">Coiled coil</keyword>
<dbReference type="GO" id="GO:0009651">
    <property type="term" value="P:response to salt stress"/>
    <property type="evidence" value="ECO:0007669"/>
    <property type="project" value="EnsemblFungi"/>
</dbReference>
<evidence type="ECO:0000256" key="8">
    <source>
        <dbReference type="SAM" id="MobiDB-lite"/>
    </source>
</evidence>
<accession>G0VIC4</accession>
<feature type="compositionally biased region" description="Basic residues" evidence="8">
    <location>
        <begin position="1"/>
        <end position="23"/>
    </location>
</feature>
<dbReference type="InterPro" id="IPR025279">
    <property type="entry name" value="NST1"/>
</dbReference>
<keyword evidence="5 7" id="KW-0346">Stress response</keyword>
<dbReference type="PANTHER" id="PTHR14445:SF36">
    <property type="entry name" value="FI03272P-RELATED"/>
    <property type="match status" value="1"/>
</dbReference>
<reference evidence="9 10" key="1">
    <citation type="journal article" date="2011" name="Proc. Natl. Acad. Sci. U.S.A.">
        <title>Evolutionary erosion of yeast sex chromosomes by mating-type switching accidents.</title>
        <authorList>
            <person name="Gordon J.L."/>
            <person name="Armisen D."/>
            <person name="Proux-Wera E."/>
            <person name="Oheigeartaigh S.S."/>
            <person name="Byrne K.P."/>
            <person name="Wolfe K.H."/>
        </authorList>
    </citation>
    <scope>NUCLEOTIDE SEQUENCE [LARGE SCALE GENOMIC DNA]</scope>
    <source>
        <strain evidence="10">ATCC 76901 / BCRC 22586 / CBS 4309 / NBRC 1992 / NRRL Y-12630</strain>
    </source>
</reference>
<sequence length="1297" mass="147338">MPPTSKNKKRKSKAKQSQKKHHTQQPTLENAEIYKEGEDYPTSRVIKRAPNGDVIVESIQPSPEETDPSMKVSIANKQKQKQKQQSASLALTLDSHWESLSPQEKKAILRIEKEQVLQIIRNYQNDTSSTSSSNTSGGSGHSCNCSVCGRRHMAMDQEMERIYNVLYSLDKIKDPELNPVKFHLGIIKELQISKNSNNSNNPPTIKESQSHDTEHTDFDDDNQVMKTFLSSNPAQSPTNDKDLKEEVLHFKQLKQKQAMSQGHLATPAAAPVLKQEIDEQQLREKYLNFTKTFISSHPKIAKEYVSKMMSYPEMRSLTNDLMSHASSTAITNPRNFITALENFVMPPDSNNKDTDTNNPREFTTMLHNGKPLTAKEYSDLQRNIAERMTSSYDTKKKEFNEVSPLEKELFTRFMFGDDRAHFGELVMKSFKEKFNHEFGGNSVSASLAAAAAAAAAATSNPEHNEVEHETDLYEDESNHEVLSEYDYEDDEEEDDEEDDLASEDDALEMDHESFQQIHDIYEQKKIRNEIIGDHHGALTSNVHDEKKYPHDHSGEAIDMHHQHQHYANEHAYHEDVDEDLDVDEDEEDEDYDDDEDEDNDEEDEDEEYDSGIDEGERLEEGKKLIQIAITKLLQGRIMASYHEKQADVNRLKLLKELEDEKLRQKEREEKKQKKKEKEKEKKRQQQLAKEEEKKRKELEQERLRKESEQRELERREAQRKKVEEAKRKKDEEKKRKLEEQRRREEQQEQQRKVKEDLRRKREEEKKQKEEELKKLKDEKRQEQKRLQEEKRLREEKKLKEQQLQNKKAAESQKKTAKKTVKSLESKQLKTRTSQNPSPKESLPELPFSTAKKSVDDDIFAMINAATALNPSRSPSNLARFVQPNSSISHDISPMNQVQGSNQFVPQDENVQGYVQSTNSMTLPNGSYMHSTSENSALDDRFSLGSLTSALPGMPTHQLPGPPGIVPNAPFGMPSWNNFPNMQDSAVQQSFPSNNQPAVPSLGLPNNHTNQRKSLADELQSLTTMLSSAGLDDSNFSPPATFQQNSLWNDQHPTLRSNQIGSNTKASVGSMGLENGNPSSINMGTPSLTSATPLPTHRSSIWDTHDGNNTSNSGTLAMDHSHLLSSIPSLPNSSDSANYLSSNIWNNNSVPYDNNNNNMSLPRGAVYPVSTNANGPNMLETIYKNYVNIAAKDLTTQYLSVDTLYQSLLGVGLDYPSFINCLLNMRNSYGCEVLTTPAGLISHVKMIGPEQATRPETSLLNGILDNVNDSMSFQNTSSMLSLPTRTPHPEANAIPYNV</sequence>